<dbReference type="AlphaFoldDB" id="A0A0D0A508"/>
<feature type="region of interest" description="Disordered" evidence="1">
    <location>
        <begin position="28"/>
        <end position="92"/>
    </location>
</feature>
<evidence type="ECO:0000256" key="1">
    <source>
        <dbReference type="SAM" id="MobiDB-lite"/>
    </source>
</evidence>
<protein>
    <submittedName>
        <fullName evidence="2">Uncharacterized protein</fullName>
    </submittedName>
</protein>
<evidence type="ECO:0000313" key="3">
    <source>
        <dbReference type="Proteomes" id="UP000054485"/>
    </source>
</evidence>
<feature type="compositionally biased region" description="Basic residues" evidence="1">
    <location>
        <begin position="28"/>
        <end position="40"/>
    </location>
</feature>
<sequence length="183" mass="19912">MSLPPRPRVKDYANAFFKDFGKVFAVRWRRPKKNRPRRHSSTNTTDQHGGDDPIHAQIPSAFSFPSPTLPSNSSPVHSANGEPGLDSSTNVSVSSARYSGSVSLAREASDMAQLALPMVQAVASVIPFGAPMQAAIGGLLTSLQAIDVRACMIASPFLNFKVRYRDATRIRRTSTALYYDSID</sequence>
<dbReference type="EMBL" id="KN835972">
    <property type="protein sequence ID" value="KIK33309.1"/>
    <property type="molecule type" value="Genomic_DNA"/>
</dbReference>
<name>A0A0D0A508_9AGAM</name>
<dbReference type="Proteomes" id="UP000054485">
    <property type="component" value="Unassembled WGS sequence"/>
</dbReference>
<proteinExistence type="predicted"/>
<gene>
    <name evidence="2" type="ORF">CY34DRAFT_717806</name>
</gene>
<evidence type="ECO:0000313" key="2">
    <source>
        <dbReference type="EMBL" id="KIK33309.1"/>
    </source>
</evidence>
<organism evidence="2 3">
    <name type="scientific">Suillus luteus UH-Slu-Lm8-n1</name>
    <dbReference type="NCBI Taxonomy" id="930992"/>
    <lineage>
        <taxon>Eukaryota</taxon>
        <taxon>Fungi</taxon>
        <taxon>Dikarya</taxon>
        <taxon>Basidiomycota</taxon>
        <taxon>Agaricomycotina</taxon>
        <taxon>Agaricomycetes</taxon>
        <taxon>Agaricomycetidae</taxon>
        <taxon>Boletales</taxon>
        <taxon>Suillineae</taxon>
        <taxon>Suillaceae</taxon>
        <taxon>Suillus</taxon>
    </lineage>
</organism>
<dbReference type="HOGENOM" id="CLU_1476082_0_0_1"/>
<reference evidence="3" key="2">
    <citation type="submission" date="2015-01" db="EMBL/GenBank/DDBJ databases">
        <title>Evolutionary Origins and Diversification of the Mycorrhizal Mutualists.</title>
        <authorList>
            <consortium name="DOE Joint Genome Institute"/>
            <consortium name="Mycorrhizal Genomics Consortium"/>
            <person name="Kohler A."/>
            <person name="Kuo A."/>
            <person name="Nagy L.G."/>
            <person name="Floudas D."/>
            <person name="Copeland A."/>
            <person name="Barry K.W."/>
            <person name="Cichocki N."/>
            <person name="Veneault-Fourrey C."/>
            <person name="LaButti K."/>
            <person name="Lindquist E.A."/>
            <person name="Lipzen A."/>
            <person name="Lundell T."/>
            <person name="Morin E."/>
            <person name="Murat C."/>
            <person name="Riley R."/>
            <person name="Ohm R."/>
            <person name="Sun H."/>
            <person name="Tunlid A."/>
            <person name="Henrissat B."/>
            <person name="Grigoriev I.V."/>
            <person name="Hibbett D.S."/>
            <person name="Martin F."/>
        </authorList>
    </citation>
    <scope>NUCLEOTIDE SEQUENCE [LARGE SCALE GENOMIC DNA]</scope>
    <source>
        <strain evidence="3">UH-Slu-Lm8-n1</strain>
    </source>
</reference>
<accession>A0A0D0A508</accession>
<reference evidence="2 3" key="1">
    <citation type="submission" date="2014-04" db="EMBL/GenBank/DDBJ databases">
        <authorList>
            <consortium name="DOE Joint Genome Institute"/>
            <person name="Kuo A."/>
            <person name="Ruytinx J."/>
            <person name="Rineau F."/>
            <person name="Colpaert J."/>
            <person name="Kohler A."/>
            <person name="Nagy L.G."/>
            <person name="Floudas D."/>
            <person name="Copeland A."/>
            <person name="Barry K.W."/>
            <person name="Cichocki N."/>
            <person name="Veneault-Fourrey C."/>
            <person name="LaButti K."/>
            <person name="Lindquist E.A."/>
            <person name="Lipzen A."/>
            <person name="Lundell T."/>
            <person name="Morin E."/>
            <person name="Murat C."/>
            <person name="Sun H."/>
            <person name="Tunlid A."/>
            <person name="Henrissat B."/>
            <person name="Grigoriev I.V."/>
            <person name="Hibbett D.S."/>
            <person name="Martin F."/>
            <person name="Nordberg H.P."/>
            <person name="Cantor M.N."/>
            <person name="Hua S.X."/>
        </authorList>
    </citation>
    <scope>NUCLEOTIDE SEQUENCE [LARGE SCALE GENOMIC DNA]</scope>
    <source>
        <strain evidence="2 3">UH-Slu-Lm8-n1</strain>
    </source>
</reference>
<feature type="compositionally biased region" description="Polar residues" evidence="1">
    <location>
        <begin position="63"/>
        <end position="77"/>
    </location>
</feature>
<dbReference type="InParanoid" id="A0A0D0A508"/>
<keyword evidence="3" id="KW-1185">Reference proteome</keyword>
<dbReference type="OrthoDB" id="2691771at2759"/>